<reference evidence="1 2" key="1">
    <citation type="submission" date="2014-03" db="EMBL/GenBank/DDBJ databases">
        <title>Genomics of Bifidobacteria.</title>
        <authorList>
            <person name="Ventura M."/>
            <person name="Milani C."/>
            <person name="Lugli G.A."/>
        </authorList>
    </citation>
    <scope>NUCLEOTIDE SEQUENCE [LARGE SCALE GENOMIC DNA]</scope>
    <source>
        <strain evidence="1 2">DSM 23968</strain>
    </source>
</reference>
<dbReference type="RefSeq" id="WP_238567594.1">
    <property type="nucleotide sequence ID" value="NZ_JGZP01000003.1"/>
</dbReference>
<comment type="caution">
    <text evidence="1">The sequence shown here is derived from an EMBL/GenBank/DDBJ whole genome shotgun (WGS) entry which is preliminary data.</text>
</comment>
<evidence type="ECO:0000313" key="2">
    <source>
        <dbReference type="Proteomes" id="UP000029004"/>
    </source>
</evidence>
<gene>
    <name evidence="1" type="ORF">BSTEL_0945</name>
</gene>
<dbReference type="AlphaFoldDB" id="A0A087E0C1"/>
<protein>
    <submittedName>
        <fullName evidence="1">Transposase</fullName>
    </submittedName>
</protein>
<proteinExistence type="predicted"/>
<dbReference type="Proteomes" id="UP000029004">
    <property type="component" value="Unassembled WGS sequence"/>
</dbReference>
<sequence length="60" mass="6859">MAKKTHYCKGAPIRDLFAEEKACMQPLSPKPYDAVRWEERKADNDGRVRIDGNYYLAGPS</sequence>
<dbReference type="EMBL" id="JGZP01000003">
    <property type="protein sequence ID" value="KFJ01222.1"/>
    <property type="molecule type" value="Genomic_DNA"/>
</dbReference>
<keyword evidence="2" id="KW-1185">Reference proteome</keyword>
<evidence type="ECO:0000313" key="1">
    <source>
        <dbReference type="EMBL" id="KFJ01222.1"/>
    </source>
</evidence>
<name>A0A087E0C1_9BIFI</name>
<accession>A0A087E0C1</accession>
<organism evidence="1 2">
    <name type="scientific">Bifidobacterium stellenboschense</name>
    <dbReference type="NCBI Taxonomy" id="762211"/>
    <lineage>
        <taxon>Bacteria</taxon>
        <taxon>Bacillati</taxon>
        <taxon>Actinomycetota</taxon>
        <taxon>Actinomycetes</taxon>
        <taxon>Bifidobacteriales</taxon>
        <taxon>Bifidobacteriaceae</taxon>
        <taxon>Bifidobacterium</taxon>
    </lineage>
</organism>